<dbReference type="OrthoDB" id="74412at2759"/>
<proteinExistence type="predicted"/>
<accession>X6NU94</accession>
<dbReference type="InterPro" id="IPR013761">
    <property type="entry name" value="SAM/pointed_sf"/>
</dbReference>
<protein>
    <recommendedName>
        <fullName evidence="1">SAM domain-containing protein</fullName>
    </recommendedName>
</protein>
<dbReference type="PROSITE" id="PS50105">
    <property type="entry name" value="SAM_DOMAIN"/>
    <property type="match status" value="1"/>
</dbReference>
<reference evidence="2 3" key="1">
    <citation type="journal article" date="2013" name="Curr. Biol.">
        <title>The Genome of the Foraminiferan Reticulomyxa filosa.</title>
        <authorList>
            <person name="Glockner G."/>
            <person name="Hulsmann N."/>
            <person name="Schleicher M."/>
            <person name="Noegel A.A."/>
            <person name="Eichinger L."/>
            <person name="Gallinger C."/>
            <person name="Pawlowski J."/>
            <person name="Sierra R."/>
            <person name="Euteneuer U."/>
            <person name="Pillet L."/>
            <person name="Moustafa A."/>
            <person name="Platzer M."/>
            <person name="Groth M."/>
            <person name="Szafranski K."/>
            <person name="Schliwa M."/>
        </authorList>
    </citation>
    <scope>NUCLEOTIDE SEQUENCE [LARGE SCALE GENOMIC DNA]</scope>
</reference>
<gene>
    <name evidence="2" type="ORF">RFI_07627</name>
</gene>
<name>X6NU94_RETFI</name>
<evidence type="ECO:0000313" key="3">
    <source>
        <dbReference type="Proteomes" id="UP000023152"/>
    </source>
</evidence>
<dbReference type="InterPro" id="IPR001660">
    <property type="entry name" value="SAM"/>
</dbReference>
<evidence type="ECO:0000313" key="2">
    <source>
        <dbReference type="EMBL" id="ETO29493.1"/>
    </source>
</evidence>
<evidence type="ECO:0000259" key="1">
    <source>
        <dbReference type="PROSITE" id="PS50105"/>
    </source>
</evidence>
<dbReference type="Gene3D" id="1.10.150.50">
    <property type="entry name" value="Transcription Factor, Ets-1"/>
    <property type="match status" value="1"/>
</dbReference>
<comment type="caution">
    <text evidence="2">The sequence shown here is derived from an EMBL/GenBank/DDBJ whole genome shotgun (WGS) entry which is preliminary data.</text>
</comment>
<dbReference type="EMBL" id="ASPP01006027">
    <property type="protein sequence ID" value="ETO29493.1"/>
    <property type="molecule type" value="Genomic_DNA"/>
</dbReference>
<dbReference type="AlphaFoldDB" id="X6NU94"/>
<keyword evidence="3" id="KW-1185">Reference proteome</keyword>
<organism evidence="2 3">
    <name type="scientific">Reticulomyxa filosa</name>
    <dbReference type="NCBI Taxonomy" id="46433"/>
    <lineage>
        <taxon>Eukaryota</taxon>
        <taxon>Sar</taxon>
        <taxon>Rhizaria</taxon>
        <taxon>Retaria</taxon>
        <taxon>Foraminifera</taxon>
        <taxon>Monothalamids</taxon>
        <taxon>Reticulomyxidae</taxon>
        <taxon>Reticulomyxa</taxon>
    </lineage>
</organism>
<dbReference type="Pfam" id="PF00536">
    <property type="entry name" value="SAM_1"/>
    <property type="match status" value="1"/>
</dbReference>
<dbReference type="Proteomes" id="UP000023152">
    <property type="component" value="Unassembled WGS sequence"/>
</dbReference>
<sequence length="133" mass="15019">MANTLGFGGLAHMSDMLRRAESDEVVNGEKVGTTTVHLSADTIDWSNVQKQLEVRDWSPERVKKWLEECGFKRFESAFGREKIDGEQLLELTMDQLKYEPLHLQKALGGTSAKDNQLETDLANLLLEIGKLKE</sequence>
<feature type="non-terminal residue" evidence="2">
    <location>
        <position position="133"/>
    </location>
</feature>
<feature type="domain" description="SAM" evidence="1">
    <location>
        <begin position="57"/>
        <end position="108"/>
    </location>
</feature>
<dbReference type="SUPFAM" id="SSF47769">
    <property type="entry name" value="SAM/Pointed domain"/>
    <property type="match status" value="1"/>
</dbReference>